<evidence type="ECO:0000256" key="1">
    <source>
        <dbReference type="ARBA" id="ARBA00004571"/>
    </source>
</evidence>
<protein>
    <submittedName>
        <fullName evidence="19">Ferrisiderophore receptor</fullName>
    </submittedName>
</protein>
<evidence type="ECO:0000256" key="12">
    <source>
        <dbReference type="ARBA" id="ARBA00023170"/>
    </source>
</evidence>
<comment type="subcellular location">
    <subcellularLocation>
        <location evidence="1 14">Cell outer membrane</location>
        <topology evidence="1 14">Multi-pass membrane protein</topology>
    </subcellularLocation>
</comment>
<reference evidence="19 20" key="1">
    <citation type="journal article" date="2014" name="Int. J. Syst. Evol. Microbiol.">
        <title>Complete genome sequence of Corynebacterium casei LMG S-19264T (=DSM 44701T), isolated from a smear-ripened cheese.</title>
        <authorList>
            <consortium name="US DOE Joint Genome Institute (JGI-PGF)"/>
            <person name="Walter F."/>
            <person name="Albersmeier A."/>
            <person name="Kalinowski J."/>
            <person name="Ruckert C."/>
        </authorList>
    </citation>
    <scope>NUCLEOTIDE SEQUENCE [LARGE SCALE GENOMIC DNA]</scope>
    <source>
        <strain evidence="19 20">KCTC 23968</strain>
    </source>
</reference>
<dbReference type="Gene3D" id="2.40.170.20">
    <property type="entry name" value="TonB-dependent receptor, beta-barrel domain"/>
    <property type="match status" value="1"/>
</dbReference>
<accession>A0A918KIC3</accession>
<dbReference type="InterPro" id="IPR036942">
    <property type="entry name" value="Beta-barrel_TonB_sf"/>
</dbReference>
<evidence type="ECO:0000256" key="9">
    <source>
        <dbReference type="ARBA" id="ARBA00023065"/>
    </source>
</evidence>
<feature type="domain" description="TonB-dependent receptor-like beta-barrel" evidence="17">
    <location>
        <begin position="281"/>
        <end position="685"/>
    </location>
</feature>
<dbReference type="PROSITE" id="PS52016">
    <property type="entry name" value="TONB_DEPENDENT_REC_3"/>
    <property type="match status" value="1"/>
</dbReference>
<feature type="chain" id="PRO_5036932032" evidence="16">
    <location>
        <begin position="26"/>
        <end position="716"/>
    </location>
</feature>
<keyword evidence="6 14" id="KW-0812">Transmembrane</keyword>
<dbReference type="PANTHER" id="PTHR32552">
    <property type="entry name" value="FERRICHROME IRON RECEPTOR-RELATED"/>
    <property type="match status" value="1"/>
</dbReference>
<dbReference type="EMBL" id="BMYV01000001">
    <property type="protein sequence ID" value="GGX62260.1"/>
    <property type="molecule type" value="Genomic_DNA"/>
</dbReference>
<dbReference type="Proteomes" id="UP000600865">
    <property type="component" value="Unassembled WGS sequence"/>
</dbReference>
<evidence type="ECO:0000313" key="20">
    <source>
        <dbReference type="Proteomes" id="UP000600865"/>
    </source>
</evidence>
<keyword evidence="3 14" id="KW-0813">Transport</keyword>
<dbReference type="SUPFAM" id="SSF56935">
    <property type="entry name" value="Porins"/>
    <property type="match status" value="1"/>
</dbReference>
<evidence type="ECO:0000256" key="14">
    <source>
        <dbReference type="PROSITE-ProRule" id="PRU01360"/>
    </source>
</evidence>
<dbReference type="RefSeq" id="WP_189582214.1">
    <property type="nucleotide sequence ID" value="NZ_BMYV01000001.1"/>
</dbReference>
<keyword evidence="13 14" id="KW-0998">Cell outer membrane</keyword>
<dbReference type="Pfam" id="PF07715">
    <property type="entry name" value="Plug"/>
    <property type="match status" value="1"/>
</dbReference>
<proteinExistence type="inferred from homology"/>
<comment type="similarity">
    <text evidence="2 14 15">Belongs to the TonB-dependent receptor family.</text>
</comment>
<keyword evidence="8" id="KW-0408">Iron</keyword>
<dbReference type="GO" id="GO:0015344">
    <property type="term" value="F:siderophore uptake transmembrane transporter activity"/>
    <property type="evidence" value="ECO:0007669"/>
    <property type="project" value="TreeGrafter"/>
</dbReference>
<gene>
    <name evidence="19" type="primary">bfrI</name>
    <name evidence="19" type="ORF">GCM10011309_10270</name>
</gene>
<keyword evidence="9" id="KW-0406">Ion transport</keyword>
<dbReference type="Gene3D" id="2.170.130.10">
    <property type="entry name" value="TonB-dependent receptor, plug domain"/>
    <property type="match status" value="1"/>
</dbReference>
<feature type="signal peptide" evidence="16">
    <location>
        <begin position="1"/>
        <end position="25"/>
    </location>
</feature>
<evidence type="ECO:0000256" key="5">
    <source>
        <dbReference type="ARBA" id="ARBA00022496"/>
    </source>
</evidence>
<evidence type="ECO:0000256" key="10">
    <source>
        <dbReference type="ARBA" id="ARBA00023077"/>
    </source>
</evidence>
<keyword evidence="12 19" id="KW-0675">Receptor</keyword>
<name>A0A918KIC3_9PROT</name>
<dbReference type="AlphaFoldDB" id="A0A918KIC3"/>
<sequence length="716" mass="76630">MNSKCAVLLGTALATTCGLPTSAFAQDTDEDVIVVTGQVSTFGAVKSEIPILETARSVSVITDEDFIDIGALTLDDTLGYTAGVVGDTFGFSTRGDFPRVRGLDVPEYLDNVQVLFGFYNNARSDVYTLEQVEVLKGPASVLYGSGSPGGILNTVSKRASKEALGGEVVFDIGTNDRYQLAGDYGVDLSGDGSITGRLVGVYRDGGTQVDFVNDDAIIFAPSVTFESERSRITALVNYTNRESDTAHQFLPLSVTGCQSGDVSISETNVCANAPTDSVGESLYVGDPNFNTYDTESVSATLFVEHKINESLTFEATARARDNSADYKQTWVAFLGAGNPRVLSNGDAAARSWYDAPASSTQFAIDTRMRAKFETGALQHEVLGGINRQDVSTDQAASYLYALPTTFNLFNPVYDGSEIPTDTIFDAARGATSSDIEFTGFYLNDYISVGDLELTAGIRFDDLKNNDGTTTQNDNAVSLSFGALYKTKFGLNPYVNYAESFEPVIGNDGVTGDALEPQEGEQFEVGLKYKAPDLPIYFTAAYFDIEQSNLANPAGLPNAASQQEGVSNVQGFEFEGRAFLGDFDVRGSFSTLDTEDPNGLKFSSIPETQAAAWVGWNASSGALKGIRLGAGVRYFGGNESEGEAFLAANSFAPTPILVETNGATLVDGLIGYDFEKISLTLNARNLLNENYFGTCLTRGDCFPGESRSVVARAAYRF</sequence>
<organism evidence="19 20">
    <name type="scientific">Litorimonas cladophorae</name>
    <dbReference type="NCBI Taxonomy" id="1220491"/>
    <lineage>
        <taxon>Bacteria</taxon>
        <taxon>Pseudomonadati</taxon>
        <taxon>Pseudomonadota</taxon>
        <taxon>Alphaproteobacteria</taxon>
        <taxon>Maricaulales</taxon>
        <taxon>Robiginitomaculaceae</taxon>
    </lineage>
</organism>
<keyword evidence="5" id="KW-0410">Iron transport</keyword>
<evidence type="ECO:0000256" key="15">
    <source>
        <dbReference type="RuleBase" id="RU003357"/>
    </source>
</evidence>
<evidence type="ECO:0000256" key="11">
    <source>
        <dbReference type="ARBA" id="ARBA00023136"/>
    </source>
</evidence>
<dbReference type="InterPro" id="IPR012910">
    <property type="entry name" value="Plug_dom"/>
</dbReference>
<evidence type="ECO:0000256" key="3">
    <source>
        <dbReference type="ARBA" id="ARBA00022448"/>
    </source>
</evidence>
<evidence type="ECO:0000313" key="19">
    <source>
        <dbReference type="EMBL" id="GGX62260.1"/>
    </source>
</evidence>
<dbReference type="GO" id="GO:0009279">
    <property type="term" value="C:cell outer membrane"/>
    <property type="evidence" value="ECO:0007669"/>
    <property type="project" value="UniProtKB-SubCell"/>
</dbReference>
<evidence type="ECO:0000256" key="4">
    <source>
        <dbReference type="ARBA" id="ARBA00022452"/>
    </source>
</evidence>
<feature type="domain" description="TonB-dependent receptor plug" evidence="18">
    <location>
        <begin position="52"/>
        <end position="151"/>
    </location>
</feature>
<dbReference type="InterPro" id="IPR037066">
    <property type="entry name" value="Plug_dom_sf"/>
</dbReference>
<evidence type="ECO:0000259" key="18">
    <source>
        <dbReference type="Pfam" id="PF07715"/>
    </source>
</evidence>
<dbReference type="GO" id="GO:0038023">
    <property type="term" value="F:signaling receptor activity"/>
    <property type="evidence" value="ECO:0007669"/>
    <property type="project" value="InterPro"/>
</dbReference>
<keyword evidence="10 15" id="KW-0798">TonB box</keyword>
<evidence type="ECO:0000256" key="6">
    <source>
        <dbReference type="ARBA" id="ARBA00022692"/>
    </source>
</evidence>
<dbReference type="CDD" id="cd01347">
    <property type="entry name" value="ligand_gated_channel"/>
    <property type="match status" value="1"/>
</dbReference>
<evidence type="ECO:0000259" key="17">
    <source>
        <dbReference type="Pfam" id="PF00593"/>
    </source>
</evidence>
<dbReference type="InterPro" id="IPR039426">
    <property type="entry name" value="TonB-dep_rcpt-like"/>
</dbReference>
<dbReference type="PANTHER" id="PTHR32552:SF68">
    <property type="entry name" value="FERRICHROME OUTER MEMBRANE TRANSPORTER_PHAGE RECEPTOR"/>
    <property type="match status" value="1"/>
</dbReference>
<evidence type="ECO:0000256" key="7">
    <source>
        <dbReference type="ARBA" id="ARBA00022729"/>
    </source>
</evidence>
<keyword evidence="7 16" id="KW-0732">Signal</keyword>
<dbReference type="InterPro" id="IPR000531">
    <property type="entry name" value="Beta-barrel_TonB"/>
</dbReference>
<dbReference type="GO" id="GO:0015891">
    <property type="term" value="P:siderophore transport"/>
    <property type="evidence" value="ECO:0007669"/>
    <property type="project" value="InterPro"/>
</dbReference>
<keyword evidence="20" id="KW-1185">Reference proteome</keyword>
<evidence type="ECO:0000256" key="16">
    <source>
        <dbReference type="SAM" id="SignalP"/>
    </source>
</evidence>
<dbReference type="Pfam" id="PF00593">
    <property type="entry name" value="TonB_dep_Rec_b-barrel"/>
    <property type="match status" value="1"/>
</dbReference>
<evidence type="ECO:0000256" key="2">
    <source>
        <dbReference type="ARBA" id="ARBA00009810"/>
    </source>
</evidence>
<keyword evidence="11 14" id="KW-0472">Membrane</keyword>
<evidence type="ECO:0000256" key="8">
    <source>
        <dbReference type="ARBA" id="ARBA00023004"/>
    </source>
</evidence>
<keyword evidence="4 14" id="KW-1134">Transmembrane beta strand</keyword>
<evidence type="ECO:0000256" key="13">
    <source>
        <dbReference type="ARBA" id="ARBA00023237"/>
    </source>
</evidence>
<dbReference type="NCBIfam" id="TIGR01783">
    <property type="entry name" value="TonB-siderophor"/>
    <property type="match status" value="1"/>
</dbReference>
<comment type="caution">
    <text evidence="19">The sequence shown here is derived from an EMBL/GenBank/DDBJ whole genome shotgun (WGS) entry which is preliminary data.</text>
</comment>
<dbReference type="InterPro" id="IPR010105">
    <property type="entry name" value="TonB_sidphr_rcpt"/>
</dbReference>